<feature type="domain" description="Endoribonuclease L-PSP/chorismate mutase-like" evidence="1">
    <location>
        <begin position="44"/>
        <end position="179"/>
    </location>
</feature>
<dbReference type="InterPro" id="IPR035959">
    <property type="entry name" value="RutC-like_sf"/>
</dbReference>
<evidence type="ECO:0000259" key="1">
    <source>
        <dbReference type="Pfam" id="PF14588"/>
    </source>
</evidence>
<dbReference type="AlphaFoldDB" id="A0A327RAN2"/>
<sequence length="193" mass="20697">MNFKYFLVPLMAIITISCNTKKEDVGTPVKIETPTIPADYNPEEKLKELGITLMEASAPVANYVNAVRSGNLIFLSGKGPLQSNGENIEGKVGTDLTIEEGYEAARITGINQLSVLKSELGNLNKVVRVVKVLGMVNAGPDFPDHPKVINGYSDLMVAVFGERGKHARAAVGMGSLPGNIAVEIEMIVEVMPD</sequence>
<dbReference type="Pfam" id="PF14588">
    <property type="entry name" value="YjgF_endoribonc"/>
    <property type="match status" value="1"/>
</dbReference>
<dbReference type="PANTHER" id="PTHR43760">
    <property type="entry name" value="ENDORIBONUCLEASE-RELATED"/>
    <property type="match status" value="1"/>
</dbReference>
<dbReference type="SUPFAM" id="SSF55298">
    <property type="entry name" value="YjgF-like"/>
    <property type="match status" value="1"/>
</dbReference>
<dbReference type="Proteomes" id="UP000249696">
    <property type="component" value="Unassembled WGS sequence"/>
</dbReference>
<dbReference type="PANTHER" id="PTHR43760:SF1">
    <property type="entry name" value="ENDORIBONUCLEASE L-PSP_CHORISMATE MUTASE-LIKE DOMAIN-CONTAINING PROTEIN"/>
    <property type="match status" value="1"/>
</dbReference>
<dbReference type="EMBL" id="QLLN01000002">
    <property type="protein sequence ID" value="RAJ14026.1"/>
    <property type="molecule type" value="Genomic_DNA"/>
</dbReference>
<evidence type="ECO:0000313" key="3">
    <source>
        <dbReference type="Proteomes" id="UP000249696"/>
    </source>
</evidence>
<comment type="caution">
    <text evidence="2">The sequence shown here is derived from an EMBL/GenBank/DDBJ whole genome shotgun (WGS) entry which is preliminary data.</text>
</comment>
<protein>
    <submittedName>
        <fullName evidence="2">Enamine deaminase RidA (YjgF/YER057c/UK114 family)</fullName>
    </submittedName>
</protein>
<name>A0A327RAN2_9FLAO</name>
<evidence type="ECO:0000313" key="2">
    <source>
        <dbReference type="EMBL" id="RAJ14026.1"/>
    </source>
</evidence>
<dbReference type="Gene3D" id="3.30.1330.40">
    <property type="entry name" value="RutC-like"/>
    <property type="match status" value="1"/>
</dbReference>
<organism evidence="2 3">
    <name type="scientific">Arenibacter echinorum</name>
    <dbReference type="NCBI Taxonomy" id="440515"/>
    <lineage>
        <taxon>Bacteria</taxon>
        <taxon>Pseudomonadati</taxon>
        <taxon>Bacteroidota</taxon>
        <taxon>Flavobacteriia</taxon>
        <taxon>Flavobacteriales</taxon>
        <taxon>Flavobacteriaceae</taxon>
        <taxon>Arenibacter</taxon>
    </lineage>
</organism>
<gene>
    <name evidence="2" type="ORF">LV92_01142</name>
</gene>
<dbReference type="CDD" id="cd02199">
    <property type="entry name" value="YjgF_YER057c_UK114_like_1"/>
    <property type="match status" value="1"/>
</dbReference>
<accession>A0A327RAN2</accession>
<proteinExistence type="predicted"/>
<reference evidence="2 3" key="1">
    <citation type="submission" date="2018-06" db="EMBL/GenBank/DDBJ databases">
        <title>Genomic Encyclopedia of Archaeal and Bacterial Type Strains, Phase II (KMG-II): from individual species to whole genera.</title>
        <authorList>
            <person name="Goeker M."/>
        </authorList>
    </citation>
    <scope>NUCLEOTIDE SEQUENCE [LARGE SCALE GENOMIC DNA]</scope>
    <source>
        <strain evidence="2 3">DSM 23522</strain>
    </source>
</reference>
<dbReference type="RefSeq" id="WP_211322935.1">
    <property type="nucleotide sequence ID" value="NZ_QLLN01000002.1"/>
</dbReference>
<keyword evidence="3" id="KW-1185">Reference proteome</keyword>
<dbReference type="PROSITE" id="PS51257">
    <property type="entry name" value="PROKAR_LIPOPROTEIN"/>
    <property type="match status" value="1"/>
</dbReference>
<dbReference type="InterPro" id="IPR013813">
    <property type="entry name" value="Endoribo_LPSP/chorism_mut-like"/>
</dbReference>